<dbReference type="InterPro" id="IPR047347">
    <property type="entry name" value="YvaQ-like_sensor"/>
</dbReference>
<feature type="domain" description="Methyl-accepting transducer" evidence="6">
    <location>
        <begin position="270"/>
        <end position="506"/>
    </location>
</feature>
<dbReference type="CDD" id="cd19411">
    <property type="entry name" value="MCP2201-like_sensor"/>
    <property type="match status" value="1"/>
</dbReference>
<dbReference type="GO" id="GO:0007165">
    <property type="term" value="P:signal transduction"/>
    <property type="evidence" value="ECO:0007669"/>
    <property type="project" value="UniProtKB-KW"/>
</dbReference>
<evidence type="ECO:0000256" key="3">
    <source>
        <dbReference type="ARBA" id="ARBA00029447"/>
    </source>
</evidence>
<name>A0A5S4EQX8_9PROT</name>
<accession>A0A5S4EQX8</accession>
<evidence type="ECO:0000256" key="4">
    <source>
        <dbReference type="PROSITE-ProRule" id="PRU00284"/>
    </source>
</evidence>
<dbReference type="EMBL" id="SWAD01000017">
    <property type="protein sequence ID" value="TMQ77841.1"/>
    <property type="molecule type" value="Genomic_DNA"/>
</dbReference>
<dbReference type="Pfam" id="PF00672">
    <property type="entry name" value="HAMP"/>
    <property type="match status" value="1"/>
</dbReference>
<dbReference type="GO" id="GO:0006935">
    <property type="term" value="P:chemotaxis"/>
    <property type="evidence" value="ECO:0007669"/>
    <property type="project" value="UniProtKB-ARBA"/>
</dbReference>
<dbReference type="AlphaFoldDB" id="A0A5S4EQX8"/>
<protein>
    <submittedName>
        <fullName evidence="8">Methyl-accepting chemotaxis protein I (Serine chemoreceptor protein)</fullName>
    </submittedName>
</protein>
<dbReference type="InterPro" id="IPR004089">
    <property type="entry name" value="MCPsignal_dom"/>
</dbReference>
<dbReference type="PROSITE" id="PS50111">
    <property type="entry name" value="CHEMOTAXIS_TRANSDUC_2"/>
    <property type="match status" value="1"/>
</dbReference>
<dbReference type="Gene3D" id="1.10.287.950">
    <property type="entry name" value="Methyl-accepting chemotaxis protein"/>
    <property type="match status" value="1"/>
</dbReference>
<keyword evidence="5" id="KW-1133">Transmembrane helix</keyword>
<evidence type="ECO:0000256" key="5">
    <source>
        <dbReference type="SAM" id="Phobius"/>
    </source>
</evidence>
<dbReference type="Pfam" id="PF00015">
    <property type="entry name" value="MCPsignal"/>
    <property type="match status" value="1"/>
</dbReference>
<dbReference type="SMART" id="SM00304">
    <property type="entry name" value="HAMP"/>
    <property type="match status" value="1"/>
</dbReference>
<proteinExistence type="inferred from homology"/>
<feature type="domain" description="HAMP" evidence="7">
    <location>
        <begin position="213"/>
        <end position="265"/>
    </location>
</feature>
<keyword evidence="9" id="KW-1185">Reference proteome</keyword>
<dbReference type="Pfam" id="PF12729">
    <property type="entry name" value="4HB_MCP_1"/>
    <property type="match status" value="1"/>
</dbReference>
<dbReference type="OrthoDB" id="9763018at2"/>
<dbReference type="PANTHER" id="PTHR32089">
    <property type="entry name" value="METHYL-ACCEPTING CHEMOTAXIS PROTEIN MCPB"/>
    <property type="match status" value="1"/>
</dbReference>
<dbReference type="CDD" id="cd06225">
    <property type="entry name" value="HAMP"/>
    <property type="match status" value="1"/>
</dbReference>
<comment type="subcellular location">
    <subcellularLocation>
        <location evidence="1">Membrane</location>
    </subcellularLocation>
</comment>
<evidence type="ECO:0000256" key="1">
    <source>
        <dbReference type="ARBA" id="ARBA00004370"/>
    </source>
</evidence>
<dbReference type="PANTHER" id="PTHR32089:SF112">
    <property type="entry name" value="LYSOZYME-LIKE PROTEIN-RELATED"/>
    <property type="match status" value="1"/>
</dbReference>
<reference evidence="8 9" key="1">
    <citation type="submission" date="2019-04" db="EMBL/GenBank/DDBJ databases">
        <title>A novel phosphate-accumulating bacterium identified in bioreactor for phosphate removal from wastewater.</title>
        <authorList>
            <person name="Kotlyarov R.Y."/>
            <person name="Beletsky A.V."/>
            <person name="Kallistova A.Y."/>
            <person name="Dorofeev A.G."/>
            <person name="Nikolaev Y.Y."/>
            <person name="Pimenov N.V."/>
            <person name="Ravin N.V."/>
            <person name="Mardanov A.V."/>
        </authorList>
    </citation>
    <scope>NUCLEOTIDE SEQUENCE [LARGE SCALE GENOMIC DNA]</scope>
    <source>
        <strain evidence="8 9">Bin19</strain>
    </source>
</reference>
<dbReference type="PROSITE" id="PS50885">
    <property type="entry name" value="HAMP"/>
    <property type="match status" value="1"/>
</dbReference>
<organism evidence="8 9">
    <name type="scientific">Candidatus Accumulibacter phosphatis</name>
    <dbReference type="NCBI Taxonomy" id="327160"/>
    <lineage>
        <taxon>Bacteria</taxon>
        <taxon>Pseudomonadati</taxon>
        <taxon>Pseudomonadota</taxon>
        <taxon>Betaproteobacteria</taxon>
        <taxon>Candidatus Accumulibacter</taxon>
    </lineage>
</organism>
<evidence type="ECO:0000259" key="7">
    <source>
        <dbReference type="PROSITE" id="PS50885"/>
    </source>
</evidence>
<keyword evidence="5" id="KW-0812">Transmembrane</keyword>
<dbReference type="InterPro" id="IPR024478">
    <property type="entry name" value="HlyB_4HB_MCP"/>
</dbReference>
<dbReference type="CDD" id="cd11386">
    <property type="entry name" value="MCP_signal"/>
    <property type="match status" value="1"/>
</dbReference>
<dbReference type="InterPro" id="IPR003660">
    <property type="entry name" value="HAMP_dom"/>
</dbReference>
<keyword evidence="2 4" id="KW-0807">Transducer</keyword>
<comment type="similarity">
    <text evidence="3">Belongs to the methyl-accepting chemotaxis (MCP) protein family.</text>
</comment>
<dbReference type="SUPFAM" id="SSF58104">
    <property type="entry name" value="Methyl-accepting chemotaxis protein (MCP) signaling domain"/>
    <property type="match status" value="1"/>
</dbReference>
<dbReference type="GO" id="GO:0016020">
    <property type="term" value="C:membrane"/>
    <property type="evidence" value="ECO:0007669"/>
    <property type="project" value="UniProtKB-SubCell"/>
</dbReference>
<comment type="caution">
    <text evidence="8">The sequence shown here is derived from an EMBL/GenBank/DDBJ whole genome shotgun (WGS) entry which is preliminary data.</text>
</comment>
<gene>
    <name evidence="8" type="ORF">ACCUM_2688</name>
</gene>
<keyword evidence="8" id="KW-0675">Receptor</keyword>
<evidence type="ECO:0000313" key="8">
    <source>
        <dbReference type="EMBL" id="TMQ77841.1"/>
    </source>
</evidence>
<evidence type="ECO:0000313" key="9">
    <source>
        <dbReference type="Proteomes" id="UP000306324"/>
    </source>
</evidence>
<evidence type="ECO:0000259" key="6">
    <source>
        <dbReference type="PROSITE" id="PS50111"/>
    </source>
</evidence>
<dbReference type="Proteomes" id="UP000306324">
    <property type="component" value="Unassembled WGS sequence"/>
</dbReference>
<feature type="transmembrane region" description="Helical" evidence="5">
    <location>
        <begin position="13"/>
        <end position="33"/>
    </location>
</feature>
<dbReference type="SMART" id="SM00283">
    <property type="entry name" value="MA"/>
    <property type="match status" value="1"/>
</dbReference>
<dbReference type="RefSeq" id="WP_138677665.1">
    <property type="nucleotide sequence ID" value="NZ_SWAD01000017.1"/>
</dbReference>
<evidence type="ECO:0000256" key="2">
    <source>
        <dbReference type="ARBA" id="ARBA00023224"/>
    </source>
</evidence>
<keyword evidence="5" id="KW-0472">Membrane</keyword>
<dbReference type="FunFam" id="1.10.287.950:FF:000001">
    <property type="entry name" value="Methyl-accepting chemotaxis sensory transducer"/>
    <property type="match status" value="1"/>
</dbReference>
<feature type="transmembrane region" description="Helical" evidence="5">
    <location>
        <begin position="194"/>
        <end position="213"/>
    </location>
</feature>
<sequence length="542" mass="57586">MNWFDNMSLRAKLILNFLVSGGVLVAAIIFCIIQVKAVGRDTEEIARNWLPSVQAAAEISQLRLRYRVRSLEYLLSSSDAEREKIEKSLGDLDGKLAEALKKYEPLTSSDEERKVLQLAVKAAADYKANVLEAISLAKAGKHDEAQQLRKTTWVKAADHMRDQTDLLQKINREGSDKSAAMAASDVKAATSGGMAALVSGIVLALICTFLITARMSARLAATVDAARQIAKGDLTAQLPSGSEDEIGKLIRAMAEMQAALRTAMRETTDSARNILESSKQLNEAVSQMDTSASIQSSTASAIAANVKELTVSINIVADNTGEAARVAQDSDAQAREGHAAIEQLVQQIGEVANVVRTATDQIAKLKNDSEKISDIVSVIKDIADQTNLLALNAAIEAARAGEAGRGFAVVADEVRKLSERTAHSTGEISQMVGAIQRSTGEVVTGVGRGVELVDSSVSFAGQAGDAIARLREMAQRVAKLVGDVDGALREQSAASTEAAKKIEDIATQAEEASAIAHDTSRAAESMASTAHGMEAMVSRFRV</sequence>